<comment type="similarity">
    <text evidence="1">Belongs to the bacterial solute-binding protein 7 family.</text>
</comment>
<dbReference type="KEGG" id="aram:KAR29_12390"/>
<evidence type="ECO:0000256" key="2">
    <source>
        <dbReference type="ARBA" id="ARBA00022448"/>
    </source>
</evidence>
<dbReference type="Gene3D" id="3.40.190.170">
    <property type="entry name" value="Bacterial extracellular solute-binding protein, family 7"/>
    <property type="match status" value="1"/>
</dbReference>
<evidence type="ECO:0000256" key="4">
    <source>
        <dbReference type="SAM" id="SignalP"/>
    </source>
</evidence>
<organism evidence="5 6">
    <name type="scientific">Aminithiophilus ramosus</name>
    <dbReference type="NCBI Taxonomy" id="3029084"/>
    <lineage>
        <taxon>Bacteria</taxon>
        <taxon>Thermotogati</taxon>
        <taxon>Synergistota</taxon>
        <taxon>Synergistia</taxon>
        <taxon>Synergistales</taxon>
        <taxon>Aminithiophilaceae</taxon>
        <taxon>Aminithiophilus</taxon>
    </lineage>
</organism>
<evidence type="ECO:0000256" key="3">
    <source>
        <dbReference type="ARBA" id="ARBA00022729"/>
    </source>
</evidence>
<keyword evidence="3 4" id="KW-0732">Signal</keyword>
<evidence type="ECO:0000313" key="5">
    <source>
        <dbReference type="EMBL" id="QTX32092.1"/>
    </source>
</evidence>
<accession>A0A9Q7AM11</accession>
<dbReference type="Proteomes" id="UP000671879">
    <property type="component" value="Chromosome"/>
</dbReference>
<dbReference type="InterPro" id="IPR018389">
    <property type="entry name" value="DctP_fam"/>
</dbReference>
<keyword evidence="2" id="KW-0813">Transport</keyword>
<feature type="signal peptide" evidence="4">
    <location>
        <begin position="1"/>
        <end position="29"/>
    </location>
</feature>
<name>A0A9Q7AM11_9BACT</name>
<keyword evidence="6" id="KW-1185">Reference proteome</keyword>
<dbReference type="NCBIfam" id="NF037995">
    <property type="entry name" value="TRAP_S1"/>
    <property type="match status" value="1"/>
</dbReference>
<reference evidence="6" key="1">
    <citation type="submission" date="2021-04" db="EMBL/GenBank/DDBJ databases">
        <title>A novel Synergistetes isolate from a pyrite-forming mixed culture.</title>
        <authorList>
            <person name="Bunk B."/>
            <person name="Sproer C."/>
            <person name="Spring S."/>
            <person name="Pester M."/>
        </authorList>
    </citation>
    <scope>NUCLEOTIDE SEQUENCE [LARGE SCALE GENOMIC DNA]</scope>
    <source>
        <strain evidence="6">J.5.4.2-T.3.5.2</strain>
    </source>
</reference>
<protein>
    <submittedName>
        <fullName evidence="5">TRAP transporter substrate-binding protein DctP</fullName>
    </submittedName>
</protein>
<feature type="chain" id="PRO_5040398594" evidence="4">
    <location>
        <begin position="30"/>
        <end position="339"/>
    </location>
</feature>
<evidence type="ECO:0000313" key="6">
    <source>
        <dbReference type="Proteomes" id="UP000671879"/>
    </source>
</evidence>
<sequence>MSLALFRKSSFVAGLLALSLVLVAGSAFAAEITLKFAGQNPADHPATLLMEEIAAEVAEKSDGRIEIKVYPMNQLGDYTLVYEELIRGTIDMSCTSVPSQFDPRLELLYVNGYVKGYEDVKKVFAPDAWLFGKMDELNNRLGVKLLGFFVEGMIGTGTTKPAAEPLDPSVNKGVLVRVANMDVYKLGAEAMGYRTVTIPYSDVYQAMQTGVCEGVNGYSTAAAYTMLRDVLKHWYMTNYSLEVINYMFSGKIWEKLSEGDRQIVQTAVSHAAAKSIVQAKAEDEKFMQMMRDYGIEVHTYSEEELLPLAEACATTWGQLEKNMTKELMDEFRVNMAPGK</sequence>
<dbReference type="InterPro" id="IPR038404">
    <property type="entry name" value="TRAP_DctP_sf"/>
</dbReference>
<dbReference type="AlphaFoldDB" id="A0A9Q7AM11"/>
<proteinExistence type="inferred from homology"/>
<gene>
    <name evidence="5" type="primary">dctP</name>
    <name evidence="5" type="ORF">KAR29_12390</name>
</gene>
<evidence type="ECO:0000256" key="1">
    <source>
        <dbReference type="ARBA" id="ARBA00009023"/>
    </source>
</evidence>
<dbReference type="Pfam" id="PF03480">
    <property type="entry name" value="DctP"/>
    <property type="match status" value="1"/>
</dbReference>
<dbReference type="PANTHER" id="PTHR33376">
    <property type="match status" value="1"/>
</dbReference>
<dbReference type="GO" id="GO:0055085">
    <property type="term" value="P:transmembrane transport"/>
    <property type="evidence" value="ECO:0007669"/>
    <property type="project" value="InterPro"/>
</dbReference>
<dbReference type="EMBL" id="CP072943">
    <property type="protein sequence ID" value="QTX32092.1"/>
    <property type="molecule type" value="Genomic_DNA"/>
</dbReference>
<dbReference type="PANTHER" id="PTHR33376:SF7">
    <property type="entry name" value="C4-DICARBOXYLATE-BINDING PROTEIN DCTB"/>
    <property type="match status" value="1"/>
</dbReference>